<reference evidence="2 3" key="1">
    <citation type="submission" date="2024-12" db="EMBL/GenBank/DDBJ databases">
        <title>Forecasting of Potato common scab and diversities of Pathogenic streptomyces spp. in china.</title>
        <authorList>
            <person name="Handique U."/>
            <person name="Wu J."/>
        </authorList>
    </citation>
    <scope>NUCLEOTIDE SEQUENCE [LARGE SCALE GENOMIC DNA]</scope>
    <source>
        <strain evidence="2 3">ZRIMU1585</strain>
    </source>
</reference>
<keyword evidence="1" id="KW-0472">Membrane</keyword>
<keyword evidence="1" id="KW-1133">Transmembrane helix</keyword>
<proteinExistence type="predicted"/>
<gene>
    <name evidence="2" type="ORF">ACKI1S_10705</name>
</gene>
<keyword evidence="3" id="KW-1185">Reference proteome</keyword>
<dbReference type="Proteomes" id="UP001631993">
    <property type="component" value="Unassembled WGS sequence"/>
</dbReference>
<dbReference type="EMBL" id="JBJVNE010000005">
    <property type="protein sequence ID" value="MFM9646609.1"/>
    <property type="molecule type" value="Genomic_DNA"/>
</dbReference>
<feature type="transmembrane region" description="Helical" evidence="1">
    <location>
        <begin position="36"/>
        <end position="53"/>
    </location>
</feature>
<evidence type="ECO:0000256" key="1">
    <source>
        <dbReference type="SAM" id="Phobius"/>
    </source>
</evidence>
<keyword evidence="1" id="KW-0812">Transmembrane</keyword>
<organism evidence="2 3">
    <name type="scientific">Streptomyces galilaeus</name>
    <dbReference type="NCBI Taxonomy" id="33899"/>
    <lineage>
        <taxon>Bacteria</taxon>
        <taxon>Bacillati</taxon>
        <taxon>Actinomycetota</taxon>
        <taxon>Actinomycetes</taxon>
        <taxon>Kitasatosporales</taxon>
        <taxon>Streptomycetaceae</taxon>
        <taxon>Streptomyces</taxon>
    </lineage>
</organism>
<comment type="caution">
    <text evidence="2">The sequence shown here is derived from an EMBL/GenBank/DDBJ whole genome shotgun (WGS) entry which is preliminary data.</text>
</comment>
<protein>
    <submittedName>
        <fullName evidence="2">Uncharacterized protein</fullName>
    </submittedName>
</protein>
<feature type="transmembrane region" description="Helical" evidence="1">
    <location>
        <begin position="12"/>
        <end position="30"/>
    </location>
</feature>
<evidence type="ECO:0000313" key="3">
    <source>
        <dbReference type="Proteomes" id="UP001631993"/>
    </source>
</evidence>
<dbReference type="RefSeq" id="WP_369278407.1">
    <property type="nucleotide sequence ID" value="NZ_JBJVND010000019.1"/>
</dbReference>
<accession>A0ABW9IHQ7</accession>
<sequence length="125" mass="13201">MQSNLFVSTMRTLVPIVVALVLSWTGRLGIPVDSEAAASAVALGLAAAYYVIFRGLEWLAGRMAWGPLQLAAGLLLGWARPPTYDSQQATVPIRLVLDRDHLDIGMAEALAALRRATEGGKGTGG</sequence>
<evidence type="ECO:0000313" key="2">
    <source>
        <dbReference type="EMBL" id="MFM9646609.1"/>
    </source>
</evidence>
<name>A0ABW9IHQ7_STRGJ</name>